<evidence type="ECO:0000313" key="2">
    <source>
        <dbReference type="Proteomes" id="UP000286415"/>
    </source>
</evidence>
<keyword evidence="2" id="KW-1185">Reference proteome</keyword>
<comment type="caution">
    <text evidence="1">The sequence shown here is derived from an EMBL/GenBank/DDBJ whole genome shotgun (WGS) entry which is preliminary data.</text>
</comment>
<gene>
    <name evidence="1" type="ORF">CSKR_101821</name>
</gene>
<dbReference type="AlphaFoldDB" id="A0A419QC42"/>
<sequence length="212" mass="23847">MTSLLNTDTSLAYNDYLFESLIVKKRIKCLQPGAVGITRSPSWKVSSADSTQAFRNLFYTPLPLCLHHSELGTLFGKRWLGTRNTCPNQRSFWCWTHSSMEVPVAQLKTRLLTASLRTSRHHTTKQPALMLAYNSVRCTYSSKHSFYYSGLKLTTGTSLTLTSSQILQRLQPYTRRSSGTHLERRGAATARGLSIIVLISVCQVVTFLRAPL</sequence>
<proteinExistence type="predicted"/>
<reference evidence="1 2" key="1">
    <citation type="journal article" date="2018" name="Biotechnol. Adv.">
        <title>Improved genomic resources and new bioinformatic workflow for the carcinogenic parasite Clonorchis sinensis: Biotechnological implications.</title>
        <authorList>
            <person name="Wang D."/>
            <person name="Korhonen P.K."/>
            <person name="Gasser R.B."/>
            <person name="Young N.D."/>
        </authorList>
    </citation>
    <scope>NUCLEOTIDE SEQUENCE [LARGE SCALE GENOMIC DNA]</scope>
    <source>
        <strain evidence="1">Cs-k2</strain>
    </source>
</reference>
<dbReference type="InParanoid" id="A0A419QC42"/>
<evidence type="ECO:0000313" key="1">
    <source>
        <dbReference type="EMBL" id="KAG5444498.1"/>
    </source>
</evidence>
<organism evidence="1 2">
    <name type="scientific">Clonorchis sinensis</name>
    <name type="common">Chinese liver fluke</name>
    <dbReference type="NCBI Taxonomy" id="79923"/>
    <lineage>
        <taxon>Eukaryota</taxon>
        <taxon>Metazoa</taxon>
        <taxon>Spiralia</taxon>
        <taxon>Lophotrochozoa</taxon>
        <taxon>Platyhelminthes</taxon>
        <taxon>Trematoda</taxon>
        <taxon>Digenea</taxon>
        <taxon>Opisthorchiida</taxon>
        <taxon>Opisthorchiata</taxon>
        <taxon>Opisthorchiidae</taxon>
        <taxon>Clonorchis</taxon>
    </lineage>
</organism>
<dbReference type="Proteomes" id="UP000286415">
    <property type="component" value="Unassembled WGS sequence"/>
</dbReference>
<reference evidence="1 2" key="2">
    <citation type="journal article" date="2021" name="Genomics">
        <title>High-quality reference genome for Clonorchis sinensis.</title>
        <authorList>
            <person name="Young N.D."/>
            <person name="Stroehlein A.J."/>
            <person name="Kinkar L."/>
            <person name="Wang T."/>
            <person name="Sohn W.M."/>
            <person name="Chang B.C.H."/>
            <person name="Kaur P."/>
            <person name="Weisz D."/>
            <person name="Dudchenko O."/>
            <person name="Aiden E.L."/>
            <person name="Korhonen P.K."/>
            <person name="Gasser R.B."/>
        </authorList>
    </citation>
    <scope>NUCLEOTIDE SEQUENCE [LARGE SCALE GENOMIC DNA]</scope>
    <source>
        <strain evidence="1">Cs-k2</strain>
    </source>
</reference>
<name>A0A419QC42_CLOSI</name>
<dbReference type="OrthoDB" id="6077228at2759"/>
<accession>A0A419QC42</accession>
<dbReference type="EMBL" id="NIRI02000056">
    <property type="protein sequence ID" value="KAG5444498.1"/>
    <property type="molecule type" value="Genomic_DNA"/>
</dbReference>
<protein>
    <submittedName>
        <fullName evidence="1">Uncharacterized protein</fullName>
    </submittedName>
</protein>